<keyword evidence="1" id="KW-1133">Transmembrane helix</keyword>
<organism evidence="2">
    <name type="scientific">Quercus suber</name>
    <name type="common">Cork oak</name>
    <dbReference type="NCBI Taxonomy" id="58331"/>
    <lineage>
        <taxon>Eukaryota</taxon>
        <taxon>Viridiplantae</taxon>
        <taxon>Streptophyta</taxon>
        <taxon>Embryophyta</taxon>
        <taxon>Tracheophyta</taxon>
        <taxon>Spermatophyta</taxon>
        <taxon>Magnoliopsida</taxon>
        <taxon>eudicotyledons</taxon>
        <taxon>Gunneridae</taxon>
        <taxon>Pentapetalae</taxon>
        <taxon>rosids</taxon>
        <taxon>fabids</taxon>
        <taxon>Fagales</taxon>
        <taxon>Fagaceae</taxon>
        <taxon>Quercus</taxon>
    </lineage>
</organism>
<evidence type="ECO:0000256" key="1">
    <source>
        <dbReference type="SAM" id="Phobius"/>
    </source>
</evidence>
<accession>A0AAW0LZ89</accession>
<evidence type="ECO:0000313" key="2">
    <source>
        <dbReference type="EMBL" id="KAK7856982.1"/>
    </source>
</evidence>
<reference evidence="2" key="2">
    <citation type="journal article" date="2018" name="Sci. Data">
        <title>The draft genome sequence of cork oak.</title>
        <authorList>
            <person name="Ramos A.M."/>
            <person name="Usie A."/>
            <person name="Barbosa P."/>
            <person name="Barros P.M."/>
            <person name="Capote T."/>
            <person name="Chaves I."/>
            <person name="Simoes F."/>
            <person name="Abreu I."/>
            <person name="Carrasquinho I."/>
            <person name="Faro C."/>
            <person name="Guimaraes J.B."/>
            <person name="Mendonca D."/>
            <person name="Nobrega F."/>
            <person name="Rodrigues L."/>
            <person name="Saibo N.J.M."/>
            <person name="Varela M.C."/>
            <person name="Egas C."/>
            <person name="Matos J."/>
            <person name="Miguel C.M."/>
            <person name="Oliveira M.M."/>
            <person name="Ricardo C.P."/>
            <person name="Goncalves S."/>
        </authorList>
    </citation>
    <scope>NUCLEOTIDE SEQUENCE [LARGE SCALE GENOMIC DNA]</scope>
    <source>
        <strain evidence="2">HL8</strain>
    </source>
</reference>
<reference evidence="2" key="1">
    <citation type="submission" date="2017-12" db="EMBL/GenBank/DDBJ databases">
        <authorList>
            <person name="Barbosa P."/>
            <person name="Usie A."/>
            <person name="Ramos A.M."/>
        </authorList>
    </citation>
    <scope>NUCLEOTIDE SEQUENCE</scope>
    <source>
        <strain evidence="2">HL8</strain>
        <tissue evidence="2">Leaves</tissue>
    </source>
</reference>
<gene>
    <name evidence="2" type="ORF">CFP56_020461</name>
</gene>
<protein>
    <submittedName>
        <fullName evidence="2">Uncharacterized protein</fullName>
    </submittedName>
</protein>
<dbReference type="AlphaFoldDB" id="A0AAW0LZ89"/>
<comment type="caution">
    <text evidence="2">The sequence shown here is derived from an EMBL/GenBank/DDBJ whole genome shotgun (WGS) entry which is preliminary data.</text>
</comment>
<sequence>MAPIGLKLLDCVLFLFGVKMKENRRRKSISFPYTGMVVAIVVVVVVAS</sequence>
<keyword evidence="1" id="KW-0812">Transmembrane</keyword>
<name>A0AAW0LZ89_QUESU</name>
<proteinExistence type="predicted"/>
<feature type="transmembrane region" description="Helical" evidence="1">
    <location>
        <begin position="29"/>
        <end position="47"/>
    </location>
</feature>
<keyword evidence="1" id="KW-0472">Membrane</keyword>
<reference evidence="2" key="3">
    <citation type="submission" date="2023-07" db="EMBL/GenBank/DDBJ databases">
        <title>An improved reference 1 genome and first organelle genomes of Quercus suber.</title>
        <authorList>
            <consortium name="Genosuber Consortium"/>
            <person name="Usie A."/>
            <person name="Serra O."/>
            <person name="Barros P."/>
        </authorList>
    </citation>
    <scope>NUCLEOTIDE SEQUENCE</scope>
    <source>
        <strain evidence="2">HL8</strain>
        <tissue evidence="2">Leaves</tissue>
    </source>
</reference>
<dbReference type="EMBL" id="PKMF04000031">
    <property type="protein sequence ID" value="KAK7856982.1"/>
    <property type="molecule type" value="Genomic_DNA"/>
</dbReference>